<dbReference type="VEuPathDB" id="GiardiaDB:SS50377_23163"/>
<dbReference type="Proteomes" id="UP000018208">
    <property type="component" value="Unassembled WGS sequence"/>
</dbReference>
<evidence type="ECO:0000313" key="1">
    <source>
        <dbReference type="EMBL" id="EST41662.1"/>
    </source>
</evidence>
<dbReference type="EMBL" id="AUWU02000003">
    <property type="protein sequence ID" value="KAH0575528.1"/>
    <property type="molecule type" value="Genomic_DNA"/>
</dbReference>
<name>V6LB92_9EUKA</name>
<organism evidence="1">
    <name type="scientific">Spironucleus salmonicida</name>
    <dbReference type="NCBI Taxonomy" id="348837"/>
    <lineage>
        <taxon>Eukaryota</taxon>
        <taxon>Metamonada</taxon>
        <taxon>Diplomonadida</taxon>
        <taxon>Hexamitidae</taxon>
        <taxon>Hexamitinae</taxon>
        <taxon>Spironucleus</taxon>
    </lineage>
</organism>
<sequence>MSIRDLPSYRMVAKLVLQQQGDDAEQSQNVHFVPQIQSICFHQVLTSLALVANQQSIFVVEAVAPDLAAEKRVLQQFQTPSHLIIKQAIFCSSLQYVSDGFVQWKPDLFVAVIYNSQRLLHIIDPVQGTVLEANLPFVPNQIIATTSPAASRQQYLLPQAVIAIGEKSFAVIAIHDQPGFLNSGELQISVTEVILPAFGAAAGAEAPNVQFGPDPDQIFIQHGNFLYKYKINAGQPKEDHDLDIKKFREDWRQIDKSKAEIKKHEMTLNLLAKLWSPAEKCELLKIFQFQTNKILNFKFSKDHEKLAILTHSDIQIFKFDSQNGNLGKIIKQFPFNFQINDLKFVPKFSMKEQDLTQQKDIDAMNNEDSDDFDIFQEVEKDCSSISIDQEISTGEEFKQLIEQVDNGNDIQGGFDMFLSQSEIVNLKSKKSVKLVNQLRQHPHLYQYFKNIYLSGNEEEVLLQSEIVNFGQNLIFTEDDKGIMIRPNIFSGFIVFNLDEKEDYTVTKLQWQPINISSMQDYQQKKCAEFVPGQNIFILGVGNALYISAKQ</sequence>
<dbReference type="EMBL" id="KI546168">
    <property type="protein sequence ID" value="EST41662.1"/>
    <property type="molecule type" value="Genomic_DNA"/>
</dbReference>
<evidence type="ECO:0000313" key="3">
    <source>
        <dbReference type="Proteomes" id="UP000018208"/>
    </source>
</evidence>
<evidence type="ECO:0000313" key="2">
    <source>
        <dbReference type="EMBL" id="KAH0575528.1"/>
    </source>
</evidence>
<reference evidence="1 2" key="1">
    <citation type="journal article" date="2014" name="PLoS Genet.">
        <title>The Genome of Spironucleus salmonicida Highlights a Fish Pathogen Adapted to Fluctuating Environments.</title>
        <authorList>
            <person name="Xu F."/>
            <person name="Jerlstrom-Hultqvist J."/>
            <person name="Einarsson E."/>
            <person name="Astvaldsson A."/>
            <person name="Svard S.G."/>
            <person name="Andersson J.O."/>
        </authorList>
    </citation>
    <scope>NUCLEOTIDE SEQUENCE</scope>
    <source>
        <strain evidence="2">ATCC 50377</strain>
    </source>
</reference>
<keyword evidence="3" id="KW-1185">Reference proteome</keyword>
<dbReference type="AlphaFoldDB" id="V6LB92"/>
<gene>
    <name evidence="1" type="ORF">SS50377_18750</name>
    <name evidence="2" type="ORF">SS50377_23163</name>
</gene>
<accession>V6LB92</accession>
<reference evidence="2" key="2">
    <citation type="submission" date="2020-12" db="EMBL/GenBank/DDBJ databases">
        <title>New Spironucleus salmonicida genome in near-complete chromosomes.</title>
        <authorList>
            <person name="Xu F."/>
            <person name="Kurt Z."/>
            <person name="Jimenez-Gonzalez A."/>
            <person name="Astvaldsson A."/>
            <person name="Andersson J.O."/>
            <person name="Svard S.G."/>
        </authorList>
    </citation>
    <scope>NUCLEOTIDE SEQUENCE</scope>
    <source>
        <strain evidence="2">ATCC 50377</strain>
    </source>
</reference>
<proteinExistence type="predicted"/>
<protein>
    <submittedName>
        <fullName evidence="1">Uncharacterized protein</fullName>
    </submittedName>
</protein>